<dbReference type="AlphaFoldDB" id="O68585"/>
<proteinExistence type="predicted"/>
<evidence type="ECO:0000313" key="1">
    <source>
        <dbReference type="EMBL" id="AAC18826.1"/>
    </source>
</evidence>
<protein>
    <submittedName>
        <fullName evidence="1">Uncharacterized protein</fullName>
    </submittedName>
</protein>
<accession>O68585</accession>
<organism evidence="1">
    <name type="scientific">Streptococcus mutans</name>
    <dbReference type="NCBI Taxonomy" id="1309"/>
    <lineage>
        <taxon>Bacteria</taxon>
        <taxon>Bacillati</taxon>
        <taxon>Bacillota</taxon>
        <taxon>Bacilli</taxon>
        <taxon>Lactobacillales</taxon>
        <taxon>Streptococcaceae</taxon>
        <taxon>Streptococcus</taxon>
    </lineage>
</organism>
<sequence>MFAITFLKFLKKIITYFHDKSVDMSELEHYINIVEEINPTIASILKSNLNQLL</sequence>
<name>O68585_STRMG</name>
<dbReference type="EMBL" id="AF051560">
    <property type="protein sequence ID" value="AAC18826.1"/>
    <property type="molecule type" value="Genomic_DNA"/>
</dbReference>
<reference evidence="1" key="1">
    <citation type="journal article" date="1998" name="Infect. Immun.">
        <title>Genetic and biochemical analysis of mutacin 1140, a lantibiotic from Streptococcus mutans.</title>
        <authorList>
            <person name="Hillman J.D."/>
            <person name="Novak J."/>
            <person name="Sagura E."/>
            <person name="Gutierrez J.A."/>
            <person name="Brooks T.A."/>
            <person name="Crowley P.J."/>
            <person name="Hess M."/>
            <person name="Azizi A."/>
            <person name="Leung K.-P."/>
            <person name="Cvitkovitch D."/>
            <person name="Bleiweis A.S."/>
        </authorList>
    </citation>
    <scope>NUCLEOTIDE SEQUENCE</scope>
    <source>
        <strain evidence="1">JH1005</strain>
    </source>
</reference>